<dbReference type="NCBIfam" id="NF003678">
    <property type="entry name" value="PRK05305.1-2"/>
    <property type="match status" value="1"/>
</dbReference>
<comment type="pathway">
    <text evidence="11">Phospholipid metabolism; phosphatidylethanolamine biosynthesis; phosphatidylethanolamine from CDP-diacylglycerol: step 2/2.</text>
</comment>
<dbReference type="PANTHER" id="PTHR35809:SF1">
    <property type="entry name" value="ARCHAETIDYLSERINE DECARBOXYLASE PROENZYME-RELATED"/>
    <property type="match status" value="1"/>
</dbReference>
<evidence type="ECO:0000256" key="3">
    <source>
        <dbReference type="ARBA" id="ARBA00022793"/>
    </source>
</evidence>
<evidence type="ECO:0000256" key="12">
    <source>
        <dbReference type="SAM" id="Phobius"/>
    </source>
</evidence>
<comment type="cofactor">
    <cofactor evidence="11">
        <name>pyruvate</name>
        <dbReference type="ChEBI" id="CHEBI:15361"/>
    </cofactor>
    <text evidence="11">Binds 1 pyruvoyl group covalently per subunit.</text>
</comment>
<dbReference type="GO" id="GO:0004609">
    <property type="term" value="F:phosphatidylserine decarboxylase activity"/>
    <property type="evidence" value="ECO:0007669"/>
    <property type="project" value="UniProtKB-UniRule"/>
</dbReference>
<evidence type="ECO:0000256" key="8">
    <source>
        <dbReference type="ARBA" id="ARBA00023239"/>
    </source>
</evidence>
<dbReference type="PANTHER" id="PTHR35809">
    <property type="entry name" value="ARCHAETIDYLSERINE DECARBOXYLASE PROENZYME-RELATED"/>
    <property type="match status" value="1"/>
</dbReference>
<keyword evidence="6 11" id="KW-0865">Zymogen</keyword>
<evidence type="ECO:0000256" key="10">
    <source>
        <dbReference type="ARBA" id="ARBA00023317"/>
    </source>
</evidence>
<keyword evidence="12" id="KW-1133">Transmembrane helix</keyword>
<feature type="transmembrane region" description="Helical" evidence="12">
    <location>
        <begin position="12"/>
        <end position="42"/>
    </location>
</feature>
<keyword evidence="9 11" id="KW-1208">Phospholipid metabolism</keyword>
<comment type="subunit">
    <text evidence="11">Heterodimer of a large membrane-associated beta subunit and a small pyruvoyl-containing alpha subunit.</text>
</comment>
<dbReference type="EMBL" id="VNHM01000011">
    <property type="protein sequence ID" value="TYO94840.1"/>
    <property type="molecule type" value="Genomic_DNA"/>
</dbReference>
<evidence type="ECO:0000256" key="6">
    <source>
        <dbReference type="ARBA" id="ARBA00023145"/>
    </source>
</evidence>
<keyword evidence="7 11" id="KW-0594">Phospholipid biosynthesis</keyword>
<evidence type="ECO:0000256" key="11">
    <source>
        <dbReference type="HAMAP-Rule" id="MF_00664"/>
    </source>
</evidence>
<keyword evidence="8 11" id="KW-0456">Lyase</keyword>
<dbReference type="HAMAP" id="MF_00664">
    <property type="entry name" value="PS_decarb_PSD_A"/>
    <property type="match status" value="1"/>
</dbReference>
<comment type="caution">
    <text evidence="13">The sequence shown here is derived from an EMBL/GenBank/DDBJ whole genome shotgun (WGS) entry which is preliminary data.</text>
</comment>
<gene>
    <name evidence="11" type="primary">psd</name>
    <name evidence="13" type="ORF">LX24_02093</name>
</gene>
<comment type="function">
    <text evidence="11">Catalyzes the formation of phosphatidylethanolamine (PtdEtn) from phosphatidylserine (PtdSer).</text>
</comment>
<dbReference type="Proteomes" id="UP000323166">
    <property type="component" value="Unassembled WGS sequence"/>
</dbReference>
<feature type="active site" description="Schiff-base intermediate with substrate; via pyruvic acid" evidence="11">
    <location>
        <position position="175"/>
    </location>
</feature>
<keyword evidence="5 11" id="KW-0472">Membrane</keyword>
<evidence type="ECO:0000256" key="5">
    <source>
        <dbReference type="ARBA" id="ARBA00023136"/>
    </source>
</evidence>
<feature type="site" description="Cleavage (non-hydrolytic); by autocatalysis" evidence="11">
    <location>
        <begin position="174"/>
        <end position="175"/>
    </location>
</feature>
<evidence type="ECO:0000313" key="13">
    <source>
        <dbReference type="EMBL" id="TYO94840.1"/>
    </source>
</evidence>
<comment type="PTM">
    <text evidence="11">Is synthesized initially as an inactive proenzyme. Formation of the active enzyme involves a self-maturation process in which the active site pyruvoyl group is generated from an internal serine residue via an autocatalytic post-translational modification. Two non-identical subunits are generated from the proenzyme in this reaction, and the pyruvate is formed at the N-terminus of the alpha chain, which is derived from the carboxyl end of the proenzyme. The post-translation cleavage follows an unusual pathway, termed non-hydrolytic serinolysis, in which the side chain hydroxyl group of the serine supplies its oxygen atom to form the C-terminus of the beta chain, while the remainder of the serine residue undergoes an oxidative deamination to produce ammonia and the pyruvoyl prosthetic group on the alpha chain.</text>
</comment>
<keyword evidence="14" id="KW-1185">Reference proteome</keyword>
<comment type="catalytic activity">
    <reaction evidence="11">
        <text>a 1,2-diacyl-sn-glycero-3-phospho-L-serine + H(+) = a 1,2-diacyl-sn-glycero-3-phosphoethanolamine + CO2</text>
        <dbReference type="Rhea" id="RHEA:20828"/>
        <dbReference type="ChEBI" id="CHEBI:15378"/>
        <dbReference type="ChEBI" id="CHEBI:16526"/>
        <dbReference type="ChEBI" id="CHEBI:57262"/>
        <dbReference type="ChEBI" id="CHEBI:64612"/>
        <dbReference type="EC" id="4.1.1.65"/>
    </reaction>
</comment>
<keyword evidence="2 11" id="KW-0444">Lipid biosynthesis</keyword>
<keyword evidence="4 11" id="KW-0443">Lipid metabolism</keyword>
<proteinExistence type="inferred from homology"/>
<evidence type="ECO:0000256" key="4">
    <source>
        <dbReference type="ARBA" id="ARBA00023098"/>
    </source>
</evidence>
<protein>
    <recommendedName>
        <fullName evidence="11">Phosphatidylserine decarboxylase proenzyme</fullName>
        <ecNumber evidence="11">4.1.1.65</ecNumber>
    </recommendedName>
    <component>
        <recommendedName>
            <fullName evidence="11">Phosphatidylserine decarboxylase alpha chain</fullName>
        </recommendedName>
    </component>
    <component>
        <recommendedName>
            <fullName evidence="11">Phosphatidylserine decarboxylase beta chain</fullName>
        </recommendedName>
    </component>
</protein>
<dbReference type="InterPro" id="IPR033175">
    <property type="entry name" value="PSD-A"/>
</dbReference>
<feature type="modified residue" description="Pyruvic acid (Ser); by autocatalysis" evidence="11">
    <location>
        <position position="175"/>
    </location>
</feature>
<organism evidence="13 14">
    <name type="scientific">Desulfallas thermosapovorans DSM 6562</name>
    <dbReference type="NCBI Taxonomy" id="1121431"/>
    <lineage>
        <taxon>Bacteria</taxon>
        <taxon>Bacillati</taxon>
        <taxon>Bacillota</taxon>
        <taxon>Clostridia</taxon>
        <taxon>Eubacteriales</taxon>
        <taxon>Desulfallaceae</taxon>
        <taxon>Desulfallas</taxon>
    </lineage>
</organism>
<feature type="chain" id="PRO_5024520833" description="Phosphatidylserine decarboxylase beta chain" evidence="11">
    <location>
        <begin position="1"/>
        <end position="174"/>
    </location>
</feature>
<dbReference type="Pfam" id="PF02666">
    <property type="entry name" value="PS_Dcarbxylase"/>
    <property type="match status" value="1"/>
</dbReference>
<accession>A0A5S4ZPT0</accession>
<dbReference type="InterPro" id="IPR003817">
    <property type="entry name" value="PS_Dcarbxylase"/>
</dbReference>
<evidence type="ECO:0000256" key="1">
    <source>
        <dbReference type="ARBA" id="ARBA00022475"/>
    </source>
</evidence>
<feature type="chain" id="PRO_5024520832" description="Phosphatidylserine decarboxylase alpha chain" evidence="11">
    <location>
        <begin position="175"/>
        <end position="207"/>
    </location>
</feature>
<dbReference type="GO" id="GO:0005886">
    <property type="term" value="C:plasma membrane"/>
    <property type="evidence" value="ECO:0007669"/>
    <property type="project" value="UniProtKB-SubCell"/>
</dbReference>
<dbReference type="GO" id="GO:0006646">
    <property type="term" value="P:phosphatidylethanolamine biosynthetic process"/>
    <property type="evidence" value="ECO:0007669"/>
    <property type="project" value="UniProtKB-UniRule"/>
</dbReference>
<comment type="subcellular location">
    <subcellularLocation>
        <location evidence="11">Cell membrane</location>
        <topology evidence="11">Peripheral membrane protein</topology>
    </subcellularLocation>
</comment>
<dbReference type="NCBIfam" id="NF003685">
    <property type="entry name" value="PRK05305.2-5"/>
    <property type="match status" value="1"/>
</dbReference>
<dbReference type="UniPathway" id="UPA00558">
    <property type="reaction ID" value="UER00616"/>
</dbReference>
<keyword evidence="12" id="KW-0812">Transmembrane</keyword>
<sequence length="207" mass="23158">MLARECIPYLALLALLSLILYILKPLLAIPPLLVLLFVIFFFRNPPRQITPNANHILSAADGTVQSIQEIQEDTFIKGRAIKISVFLSLFNVHINRSPLSGRITYTSYRPGKYLPAFKSHASEINERNTLGIENEYTKVLVHQITGFVARRIVFYNRKGDYLEQGQVFGLIKFGSCTEIIVPASTQITVQTGQKVQAGITVIGVVKK</sequence>
<dbReference type="AlphaFoldDB" id="A0A5S4ZPT0"/>
<comment type="similarity">
    <text evidence="11">Belongs to the phosphatidylserine decarboxylase family. PSD-A subfamily.</text>
</comment>
<evidence type="ECO:0000256" key="7">
    <source>
        <dbReference type="ARBA" id="ARBA00023209"/>
    </source>
</evidence>
<keyword evidence="3 11" id="KW-0210">Decarboxylase</keyword>
<evidence type="ECO:0000256" key="2">
    <source>
        <dbReference type="ARBA" id="ARBA00022516"/>
    </source>
</evidence>
<keyword evidence="10 11" id="KW-0670">Pyruvate</keyword>
<reference evidence="13 14" key="1">
    <citation type="submission" date="2019-07" db="EMBL/GenBank/DDBJ databases">
        <title>Genomic Encyclopedia of Type Strains, Phase I: the one thousand microbial genomes (KMG-I) project.</title>
        <authorList>
            <person name="Kyrpides N."/>
        </authorList>
    </citation>
    <scope>NUCLEOTIDE SEQUENCE [LARGE SCALE GENOMIC DNA]</scope>
    <source>
        <strain evidence="13 14">DSM 6562</strain>
    </source>
</reference>
<keyword evidence="1 11" id="KW-1003">Cell membrane</keyword>
<dbReference type="RefSeq" id="WP_166512088.1">
    <property type="nucleotide sequence ID" value="NZ_VNHM01000011.1"/>
</dbReference>
<evidence type="ECO:0000313" key="14">
    <source>
        <dbReference type="Proteomes" id="UP000323166"/>
    </source>
</evidence>
<dbReference type="EC" id="4.1.1.65" evidence="11"/>
<evidence type="ECO:0000256" key="9">
    <source>
        <dbReference type="ARBA" id="ARBA00023264"/>
    </source>
</evidence>
<name>A0A5S4ZPT0_9FIRM</name>